<protein>
    <submittedName>
        <fullName evidence="1">Uncharacterized protein</fullName>
    </submittedName>
</protein>
<organism evidence="1 2">
    <name type="scientific">Leptosia nina</name>
    <dbReference type="NCBI Taxonomy" id="320188"/>
    <lineage>
        <taxon>Eukaryota</taxon>
        <taxon>Metazoa</taxon>
        <taxon>Ecdysozoa</taxon>
        <taxon>Arthropoda</taxon>
        <taxon>Hexapoda</taxon>
        <taxon>Insecta</taxon>
        <taxon>Pterygota</taxon>
        <taxon>Neoptera</taxon>
        <taxon>Endopterygota</taxon>
        <taxon>Lepidoptera</taxon>
        <taxon>Glossata</taxon>
        <taxon>Ditrysia</taxon>
        <taxon>Papilionoidea</taxon>
        <taxon>Pieridae</taxon>
        <taxon>Pierinae</taxon>
        <taxon>Leptosia</taxon>
    </lineage>
</organism>
<dbReference type="Proteomes" id="UP001497472">
    <property type="component" value="Unassembled WGS sequence"/>
</dbReference>
<evidence type="ECO:0000313" key="1">
    <source>
        <dbReference type="EMBL" id="CAK1552765.1"/>
    </source>
</evidence>
<sequence length="108" mass="12167">MANPFTKVLRSKKTFKFGISRAHRRLLVGETYMPICGIDSYEDDIFGCITDIAEKNSNTKSGILQKKLFGEFEEDNDTSTRVTYFCNGIAMCRYLQGTANPIGLPDKL</sequence>
<keyword evidence="2" id="KW-1185">Reference proteome</keyword>
<name>A0AAV1JWH4_9NEOP</name>
<comment type="caution">
    <text evidence="1">The sequence shown here is derived from an EMBL/GenBank/DDBJ whole genome shotgun (WGS) entry which is preliminary data.</text>
</comment>
<gene>
    <name evidence="1" type="ORF">LNINA_LOCUS11795</name>
</gene>
<proteinExistence type="predicted"/>
<dbReference type="AlphaFoldDB" id="A0AAV1JWH4"/>
<dbReference type="EMBL" id="CAVLEF010000163">
    <property type="protein sequence ID" value="CAK1552765.1"/>
    <property type="molecule type" value="Genomic_DNA"/>
</dbReference>
<evidence type="ECO:0000313" key="2">
    <source>
        <dbReference type="Proteomes" id="UP001497472"/>
    </source>
</evidence>
<accession>A0AAV1JWH4</accession>
<reference evidence="1 2" key="1">
    <citation type="submission" date="2023-11" db="EMBL/GenBank/DDBJ databases">
        <authorList>
            <person name="Okamura Y."/>
        </authorList>
    </citation>
    <scope>NUCLEOTIDE SEQUENCE [LARGE SCALE GENOMIC DNA]</scope>
</reference>